<name>A0A7W8EKT4_9ACTN</name>
<gene>
    <name evidence="1" type="ORF">HNR40_008642</name>
</gene>
<accession>A0A7W8EKT4</accession>
<sequence>MLKTYRVVNDVLMESLLSQVANSGVIERSTEWEGRVTFGVGSFGRKASTKRANGRAQASAHHQIESVVEALREHGQLRDYRPERTHELYKRSELMPDRPYVREFNIAATPVYLPVPEHLQDVRGPILTVWVCDPIGEVGFIDKEHDGSFAWDWVGTYVFLVEEIREASVRPFMSGISALCAVVNFVAGHDPCGQPDQIHSCTRKNGEPWGRDLSIHPIEKLSKVGGIAGRKRNIETVYKIVHMTNEQATLIDGEEVRLNDILAYPLYIAE</sequence>
<keyword evidence="2" id="KW-1185">Reference proteome</keyword>
<proteinExistence type="predicted"/>
<dbReference type="EMBL" id="JACHIN010000015">
    <property type="protein sequence ID" value="MBB5083139.1"/>
    <property type="molecule type" value="Genomic_DNA"/>
</dbReference>
<dbReference type="Proteomes" id="UP000568380">
    <property type="component" value="Unassembled WGS sequence"/>
</dbReference>
<reference evidence="1 2" key="1">
    <citation type="submission" date="2020-08" db="EMBL/GenBank/DDBJ databases">
        <title>Genomic Encyclopedia of Type Strains, Phase IV (KMG-IV): sequencing the most valuable type-strain genomes for metagenomic binning, comparative biology and taxonomic classification.</title>
        <authorList>
            <person name="Goeker M."/>
        </authorList>
    </citation>
    <scope>NUCLEOTIDE SEQUENCE [LARGE SCALE GENOMIC DNA]</scope>
    <source>
        <strain evidence="1 2">DSM 45385</strain>
    </source>
</reference>
<dbReference type="AlphaFoldDB" id="A0A7W8EKT4"/>
<protein>
    <submittedName>
        <fullName evidence="1">Uncharacterized protein</fullName>
    </submittedName>
</protein>
<evidence type="ECO:0000313" key="1">
    <source>
        <dbReference type="EMBL" id="MBB5083139.1"/>
    </source>
</evidence>
<comment type="caution">
    <text evidence="1">The sequence shown here is derived from an EMBL/GenBank/DDBJ whole genome shotgun (WGS) entry which is preliminary data.</text>
</comment>
<evidence type="ECO:0000313" key="2">
    <source>
        <dbReference type="Proteomes" id="UP000568380"/>
    </source>
</evidence>
<organism evidence="1 2">
    <name type="scientific">Nonomuraea endophytica</name>
    <dbReference type="NCBI Taxonomy" id="714136"/>
    <lineage>
        <taxon>Bacteria</taxon>
        <taxon>Bacillati</taxon>
        <taxon>Actinomycetota</taxon>
        <taxon>Actinomycetes</taxon>
        <taxon>Streptosporangiales</taxon>
        <taxon>Streptosporangiaceae</taxon>
        <taxon>Nonomuraea</taxon>
    </lineage>
</organism>
<dbReference type="RefSeq" id="WP_184971903.1">
    <property type="nucleotide sequence ID" value="NZ_JACHIN010000015.1"/>
</dbReference>